<dbReference type="AlphaFoldDB" id="A0A2L1FFQ8"/>
<geneLocation type="plasmid" evidence="2">
    <name>pbeh1</name>
</geneLocation>
<evidence type="ECO:0000313" key="2">
    <source>
        <dbReference type="Proteomes" id="UP000036202"/>
    </source>
</evidence>
<name>A0A2L1FFQ8_9BACI</name>
<accession>A0A2L1FFQ8</accession>
<dbReference type="EMBL" id="CP015323">
    <property type="protein sequence ID" value="AWG44939.1"/>
    <property type="molecule type" value="Genomic_DNA"/>
</dbReference>
<keyword evidence="1" id="KW-0614">Plasmid</keyword>
<keyword evidence="2" id="KW-1185">Reference proteome</keyword>
<accession>A0A2S1M0U2</accession>
<proteinExistence type="predicted"/>
<organism evidence="1 2">
    <name type="scientific">Priestia filamentosa</name>
    <dbReference type="NCBI Taxonomy" id="1402861"/>
    <lineage>
        <taxon>Bacteria</taxon>
        <taxon>Bacillati</taxon>
        <taxon>Bacillota</taxon>
        <taxon>Bacilli</taxon>
        <taxon>Bacillales</taxon>
        <taxon>Bacillaceae</taxon>
        <taxon>Priestia</taxon>
    </lineage>
</organism>
<evidence type="ECO:0000313" key="1">
    <source>
        <dbReference type="EMBL" id="AWG44939.1"/>
    </source>
</evidence>
<protein>
    <submittedName>
        <fullName evidence="1">Uncharacterized protein</fullName>
    </submittedName>
</protein>
<dbReference type="Proteomes" id="UP000036202">
    <property type="component" value="Plasmid pbeh1"/>
</dbReference>
<gene>
    <name evidence="1" type="ORF">BEH_24895</name>
</gene>
<sequence length="90" mass="10349">MLACMMKITKPNNAQRFGMYEEPYASPGSEIHCKNFISITGEFKDAFTEPYHHRIPKSPCDRLRGGTHYRIGEDQFVLSARFRIACMCSI</sequence>
<reference evidence="1 2" key="1">
    <citation type="journal article" date="2015" name="PLoS ONE">
        <title>Genome Sequence of Bacillus endophyticus and Analysis of Its Companion Mechanism in the Ketogulonigenium vulgare-Bacillus Strain Consortium.</title>
        <authorList>
            <person name="Jia N."/>
            <person name="Du J."/>
            <person name="Ding M.Z."/>
            <person name="Gao F."/>
            <person name="Yuan Y.J."/>
        </authorList>
    </citation>
    <scope>NUCLEOTIDE SEQUENCE [LARGE SCALE GENOMIC DNA]</scope>
    <source>
        <strain evidence="1 2">Hbe603</strain>
        <plasmid evidence="2">pbeh1</plasmid>
    </source>
</reference>
<dbReference type="KEGG" id="beo:BEH_24895"/>